<sequence length="225" mass="25627">MQIPLKIGDLLYITQATPEDQTQMRYKSRIADISTTAISIELPMSEQGGRFGFFPQGSTIEVSYPSTDGAQFVFHCTILGRRIEQIPLVNITLPDPETIVRIQRRNYLRVPCHLDLAVHAAEEGEFPPLVALATNLSGGGLQFESKHKPELPLHTQIDWWLSLPLQSGEILHPKGRGEIVRVINPNTSGLLHQYSVHFTAILERDREWIIKYCYERQLEMKKKQV</sequence>
<name>A0ABT9W5K3_9BACI</name>
<organism evidence="3 4">
    <name type="scientific">Caldalkalibacillus horti</name>
    <dbReference type="NCBI Taxonomy" id="77523"/>
    <lineage>
        <taxon>Bacteria</taxon>
        <taxon>Bacillati</taxon>
        <taxon>Bacillota</taxon>
        <taxon>Bacilli</taxon>
        <taxon>Bacillales</taxon>
        <taxon>Bacillaceae</taxon>
        <taxon>Caldalkalibacillus</taxon>
    </lineage>
</organism>
<proteinExistence type="predicted"/>
<feature type="domain" description="Type III secretion system flagellar brake protein YcgR PilZN" evidence="2">
    <location>
        <begin position="6"/>
        <end position="94"/>
    </location>
</feature>
<dbReference type="InterPro" id="IPR009926">
    <property type="entry name" value="T3SS_YcgR_PilZN"/>
</dbReference>
<dbReference type="InterPro" id="IPR009875">
    <property type="entry name" value="PilZ_domain"/>
</dbReference>
<accession>A0ABT9W5K3</accession>
<evidence type="ECO:0000259" key="2">
    <source>
        <dbReference type="Pfam" id="PF12945"/>
    </source>
</evidence>
<keyword evidence="4" id="KW-1185">Reference proteome</keyword>
<dbReference type="EMBL" id="JAUSTY010000036">
    <property type="protein sequence ID" value="MDQ0168520.1"/>
    <property type="molecule type" value="Genomic_DNA"/>
</dbReference>
<dbReference type="RefSeq" id="WP_307398313.1">
    <property type="nucleotide sequence ID" value="NZ_BAAADK010000024.1"/>
</dbReference>
<reference evidence="3 4" key="1">
    <citation type="submission" date="2023-07" db="EMBL/GenBank/DDBJ databases">
        <title>Genomic Encyclopedia of Type Strains, Phase IV (KMG-IV): sequencing the most valuable type-strain genomes for metagenomic binning, comparative biology and taxonomic classification.</title>
        <authorList>
            <person name="Goeker M."/>
        </authorList>
    </citation>
    <scope>NUCLEOTIDE SEQUENCE [LARGE SCALE GENOMIC DNA]</scope>
    <source>
        <strain evidence="3 4">DSM 12751</strain>
    </source>
</reference>
<keyword evidence="3" id="KW-0969">Cilium</keyword>
<dbReference type="Pfam" id="PF07238">
    <property type="entry name" value="PilZ"/>
    <property type="match status" value="1"/>
</dbReference>
<dbReference type="Gene3D" id="2.40.10.220">
    <property type="entry name" value="predicted glycosyltransferase like domains"/>
    <property type="match status" value="1"/>
</dbReference>
<evidence type="ECO:0000259" key="1">
    <source>
        <dbReference type="Pfam" id="PF07238"/>
    </source>
</evidence>
<evidence type="ECO:0000313" key="4">
    <source>
        <dbReference type="Proteomes" id="UP001235840"/>
    </source>
</evidence>
<keyword evidence="3" id="KW-0282">Flagellum</keyword>
<dbReference type="Pfam" id="PF12945">
    <property type="entry name" value="PilZNR"/>
    <property type="match status" value="1"/>
</dbReference>
<evidence type="ECO:0000313" key="3">
    <source>
        <dbReference type="EMBL" id="MDQ0168520.1"/>
    </source>
</evidence>
<dbReference type="Proteomes" id="UP001235840">
    <property type="component" value="Unassembled WGS sequence"/>
</dbReference>
<protein>
    <submittedName>
        <fullName evidence="3">C-di-GMP-binding flagellar brake protein YcgR</fullName>
    </submittedName>
</protein>
<gene>
    <name evidence="3" type="ORF">J2S11_004482</name>
</gene>
<feature type="domain" description="PilZ" evidence="1">
    <location>
        <begin position="103"/>
        <end position="215"/>
    </location>
</feature>
<comment type="caution">
    <text evidence="3">The sequence shown here is derived from an EMBL/GenBank/DDBJ whole genome shotgun (WGS) entry which is preliminary data.</text>
</comment>
<keyword evidence="3" id="KW-0966">Cell projection</keyword>